<evidence type="ECO:0000313" key="1">
    <source>
        <dbReference type="EMBL" id="KNZ49127.1"/>
    </source>
</evidence>
<dbReference type="VEuPathDB" id="FungiDB:VP01_519g6"/>
<proteinExistence type="predicted"/>
<dbReference type="OrthoDB" id="2501982at2759"/>
<reference evidence="1 2" key="1">
    <citation type="submission" date="2015-08" db="EMBL/GenBank/DDBJ databases">
        <title>Next Generation Sequencing and Analysis of the Genome of Puccinia sorghi L Schw, the Causal Agent of Maize Common Rust.</title>
        <authorList>
            <person name="Rochi L."/>
            <person name="Burguener G."/>
            <person name="Darino M."/>
            <person name="Turjanski A."/>
            <person name="Kreff E."/>
            <person name="Dieguez M.J."/>
            <person name="Sacco F."/>
        </authorList>
    </citation>
    <scope>NUCLEOTIDE SEQUENCE [LARGE SCALE GENOMIC DNA]</scope>
    <source>
        <strain evidence="1 2">RO10H11247</strain>
    </source>
</reference>
<protein>
    <submittedName>
        <fullName evidence="1">Uncharacterized protein</fullName>
    </submittedName>
</protein>
<gene>
    <name evidence="1" type="ORF">VP01_519g6</name>
</gene>
<dbReference type="AlphaFoldDB" id="A0A0L6ULG8"/>
<name>A0A0L6ULG8_9BASI</name>
<evidence type="ECO:0000313" key="2">
    <source>
        <dbReference type="Proteomes" id="UP000037035"/>
    </source>
</evidence>
<dbReference type="Proteomes" id="UP000037035">
    <property type="component" value="Unassembled WGS sequence"/>
</dbReference>
<accession>A0A0L6ULG8</accession>
<keyword evidence="2" id="KW-1185">Reference proteome</keyword>
<sequence>MLSPRRELDAGQGYAVQQTRVAQDLRVPQRVAELGWNSVPGRPTRSWGSEGGCQQAEVMVLHQCDAGAHHTPIITYLHLALSVQTSVSGAPQERSGIGANLTDVSSMVQGWSSLRADFASCRSTFQKHAPVETALQAANLLVSNLLKVNNRYGGCADFRTRLTQFFLAFEFVLRAGQEHYPDVWGSQFKAIFAGSAPAFTSLRGISASLQIDLGAVLRQVQVNPRVFLSVDLDITRLLGVNLSLGAGGLFQPSS</sequence>
<organism evidence="1 2">
    <name type="scientific">Puccinia sorghi</name>
    <dbReference type="NCBI Taxonomy" id="27349"/>
    <lineage>
        <taxon>Eukaryota</taxon>
        <taxon>Fungi</taxon>
        <taxon>Dikarya</taxon>
        <taxon>Basidiomycota</taxon>
        <taxon>Pucciniomycotina</taxon>
        <taxon>Pucciniomycetes</taxon>
        <taxon>Pucciniales</taxon>
        <taxon>Pucciniaceae</taxon>
        <taxon>Puccinia</taxon>
    </lineage>
</organism>
<comment type="caution">
    <text evidence="1">The sequence shown here is derived from an EMBL/GenBank/DDBJ whole genome shotgun (WGS) entry which is preliminary data.</text>
</comment>
<dbReference type="EMBL" id="LAVV01010386">
    <property type="protein sequence ID" value="KNZ49127.1"/>
    <property type="molecule type" value="Genomic_DNA"/>
</dbReference>